<dbReference type="InterPro" id="IPR003661">
    <property type="entry name" value="HisK_dim/P_dom"/>
</dbReference>
<dbReference type="InterPro" id="IPR005467">
    <property type="entry name" value="His_kinase_dom"/>
</dbReference>
<evidence type="ECO:0000313" key="8">
    <source>
        <dbReference type="EMBL" id="ADB36173.1"/>
    </source>
</evidence>
<dbReference type="Pfam" id="PF13426">
    <property type="entry name" value="PAS_9"/>
    <property type="match status" value="3"/>
</dbReference>
<feature type="domain" description="PAS" evidence="7">
    <location>
        <begin position="174"/>
        <end position="211"/>
    </location>
</feature>
<comment type="catalytic activity">
    <reaction evidence="1">
        <text>ATP + protein L-histidine = ADP + protein N-phospho-L-histidine.</text>
        <dbReference type="EC" id="2.7.13.3"/>
    </reaction>
</comment>
<dbReference type="KEGG" id="sli:Slin_0101"/>
<evidence type="ECO:0000259" key="6">
    <source>
        <dbReference type="PROSITE" id="PS50109"/>
    </source>
</evidence>
<evidence type="ECO:0000256" key="3">
    <source>
        <dbReference type="ARBA" id="ARBA00022553"/>
    </source>
</evidence>
<dbReference type="SMART" id="SM00388">
    <property type="entry name" value="HisKA"/>
    <property type="match status" value="1"/>
</dbReference>
<dbReference type="PRINTS" id="PR00344">
    <property type="entry name" value="BCTRLSENSOR"/>
</dbReference>
<evidence type="ECO:0000256" key="2">
    <source>
        <dbReference type="ARBA" id="ARBA00012438"/>
    </source>
</evidence>
<dbReference type="InterPro" id="IPR036097">
    <property type="entry name" value="HisK_dim/P_sf"/>
</dbReference>
<evidence type="ECO:0000256" key="1">
    <source>
        <dbReference type="ARBA" id="ARBA00000085"/>
    </source>
</evidence>
<dbReference type="EC" id="2.7.13.3" evidence="2"/>
<evidence type="ECO:0000256" key="4">
    <source>
        <dbReference type="ARBA" id="ARBA00022679"/>
    </source>
</evidence>
<dbReference type="PANTHER" id="PTHR43304">
    <property type="entry name" value="PHYTOCHROME-LIKE PROTEIN CPH1"/>
    <property type="match status" value="1"/>
</dbReference>
<feature type="domain" description="Histidine kinase" evidence="6">
    <location>
        <begin position="819"/>
        <end position="1055"/>
    </location>
</feature>
<dbReference type="SUPFAM" id="SSF47384">
    <property type="entry name" value="Homodimeric domain of signal transducing histidine kinase"/>
    <property type="match status" value="1"/>
</dbReference>
<dbReference type="InterPro" id="IPR052162">
    <property type="entry name" value="Sensor_kinase/Photoreceptor"/>
</dbReference>
<dbReference type="Pfam" id="PF00512">
    <property type="entry name" value="HisKA"/>
    <property type="match status" value="1"/>
</dbReference>
<dbReference type="Gene3D" id="3.30.565.10">
    <property type="entry name" value="Histidine kinase-like ATPase, C-terminal domain"/>
    <property type="match status" value="1"/>
</dbReference>
<dbReference type="Gene3D" id="3.30.450.20">
    <property type="entry name" value="PAS domain"/>
    <property type="match status" value="6"/>
</dbReference>
<dbReference type="SMART" id="SM00387">
    <property type="entry name" value="HATPase_c"/>
    <property type="match status" value="1"/>
</dbReference>
<dbReference type="Proteomes" id="UP000002028">
    <property type="component" value="Chromosome"/>
</dbReference>
<dbReference type="CDD" id="cd00082">
    <property type="entry name" value="HisKA"/>
    <property type="match status" value="1"/>
</dbReference>
<dbReference type="Gene3D" id="1.10.287.130">
    <property type="match status" value="1"/>
</dbReference>
<reference evidence="8 9" key="1">
    <citation type="journal article" date="2010" name="Stand. Genomic Sci.">
        <title>Complete genome sequence of Spirosoma linguale type strain (1).</title>
        <authorList>
            <person name="Lail K."/>
            <person name="Sikorski J."/>
            <person name="Saunders E."/>
            <person name="Lapidus A."/>
            <person name="Glavina Del Rio T."/>
            <person name="Copeland A."/>
            <person name="Tice H."/>
            <person name="Cheng J.-F."/>
            <person name="Lucas S."/>
            <person name="Nolan M."/>
            <person name="Bruce D."/>
            <person name="Goodwin L."/>
            <person name="Pitluck S."/>
            <person name="Ivanova N."/>
            <person name="Mavromatis K."/>
            <person name="Ovchinnikova G."/>
            <person name="Pati A."/>
            <person name="Chen A."/>
            <person name="Palaniappan K."/>
            <person name="Land M."/>
            <person name="Hauser L."/>
            <person name="Chang Y.-J."/>
            <person name="Jeffries C.D."/>
            <person name="Chain P."/>
            <person name="Brettin T."/>
            <person name="Detter J.C."/>
            <person name="Schuetze A."/>
            <person name="Rohde M."/>
            <person name="Tindall B.J."/>
            <person name="Goeker M."/>
            <person name="Bristow J."/>
            <person name="Eisen J.A."/>
            <person name="Markowitz V."/>
            <person name="Hugenholtz P."/>
            <person name="Kyrpides N.C."/>
            <person name="Klenk H.-P."/>
            <person name="Chen F."/>
        </authorList>
    </citation>
    <scope>NUCLEOTIDE SEQUENCE [LARGE SCALE GENOMIC DNA]</scope>
    <source>
        <strain evidence="9">ATCC 33905 / DSM 74 / LMG 10896 / Claus 1</strain>
    </source>
</reference>
<dbReference type="InterPro" id="IPR013656">
    <property type="entry name" value="PAS_4"/>
</dbReference>
<evidence type="ECO:0000313" key="9">
    <source>
        <dbReference type="Proteomes" id="UP000002028"/>
    </source>
</evidence>
<dbReference type="GO" id="GO:0000155">
    <property type="term" value="F:phosphorelay sensor kinase activity"/>
    <property type="evidence" value="ECO:0007669"/>
    <property type="project" value="InterPro"/>
</dbReference>
<keyword evidence="9" id="KW-1185">Reference proteome</keyword>
<dbReference type="InterPro" id="IPR000014">
    <property type="entry name" value="PAS"/>
</dbReference>
<dbReference type="PROSITE" id="PS50112">
    <property type="entry name" value="PAS"/>
    <property type="match status" value="2"/>
</dbReference>
<keyword evidence="4" id="KW-0808">Transferase</keyword>
<dbReference type="Pfam" id="PF08448">
    <property type="entry name" value="PAS_4"/>
    <property type="match status" value="2"/>
</dbReference>
<evidence type="ECO:0000259" key="7">
    <source>
        <dbReference type="PROSITE" id="PS50112"/>
    </source>
</evidence>
<feature type="domain" description="PAS" evidence="7">
    <location>
        <begin position="707"/>
        <end position="753"/>
    </location>
</feature>
<dbReference type="SUPFAM" id="SSF55785">
    <property type="entry name" value="PYP-like sensor domain (PAS domain)"/>
    <property type="match status" value="6"/>
</dbReference>
<protein>
    <recommendedName>
        <fullName evidence="2">histidine kinase</fullName>
        <ecNumber evidence="2">2.7.13.3</ecNumber>
    </recommendedName>
</protein>
<dbReference type="InterPro" id="IPR036890">
    <property type="entry name" value="HATPase_C_sf"/>
</dbReference>
<dbReference type="Pfam" id="PF02518">
    <property type="entry name" value="HATPase_c"/>
    <property type="match status" value="1"/>
</dbReference>
<gene>
    <name evidence="8" type="ordered locus">Slin_0101</name>
</gene>
<accession>D2QBJ1</accession>
<evidence type="ECO:0000256" key="5">
    <source>
        <dbReference type="ARBA" id="ARBA00022777"/>
    </source>
</evidence>
<dbReference type="HOGENOM" id="CLU_000445_114_71_10"/>
<dbReference type="AlphaFoldDB" id="D2QBJ1"/>
<keyword evidence="3" id="KW-0597">Phosphoprotein</keyword>
<dbReference type="PANTHER" id="PTHR43304:SF1">
    <property type="entry name" value="PAC DOMAIN-CONTAINING PROTEIN"/>
    <property type="match status" value="1"/>
</dbReference>
<dbReference type="SUPFAM" id="SSF55874">
    <property type="entry name" value="ATPase domain of HSP90 chaperone/DNA topoisomerase II/histidine kinase"/>
    <property type="match status" value="1"/>
</dbReference>
<dbReference type="CDD" id="cd00130">
    <property type="entry name" value="PAS"/>
    <property type="match status" value="1"/>
</dbReference>
<dbReference type="InterPro" id="IPR003594">
    <property type="entry name" value="HATPase_dom"/>
</dbReference>
<sequence length="1060" mass="120227">MVYPTFITASLKIMSVINQSSPALVQSVLQASQNGLLVYKGVRDDAGRLTGLQLMLSNAVAESNLNSPYAEAIGQLFDHLHPHWAETNLEHQYRKVIETGQPARFEFKFDQPGQSLPVWYDISAVRLEENSVVVSYHDITQSKADAEASRLSSVLQQAFDVSVNGITVFEAIHDEQGEVVDFQFVMINDAGIRLGGYKREELLGRTLWEIYPATKINGLFDDYVNVYKTGQPVEKENYYPEYDLWRDVKIVRVPKGVMVTYVDITEIRKPKEAIRQQAKLLKRVLEGVPVGIAVLDVIRSEEDPDNRPPDFRISLINSLLEEILGQSAMKVVGKRLTDVFLDANASGLLSRCITGIEGGIVQEFELPFTLGKHAGWYRVSMAPQDDHLILAMTEVTGMKRAQLGHHRQAELLNSVLNGSQNSIIVLEAIRDPTGRIVDFRYVLQNDTHRKRIGRADNQLLGRTMLELFPQFQYLLDHYAEVVITGQPFRTETEFNYGQSTVWCDISAVKREDGVILTIQDKSPQKRAEQQLQDQAQLLKSISDNTPAGLVLWEAVRDNTPERKVIDFRYRMTNLMNTYVTGYPAEALIGRDLLTLFPRFRGTELEMALRETLETGRTQRMVFTYYRETADGWFDAQFIRIGDGRSTDKVLMTYMDVTEAHQAQLVQRQQADLMKLVIDAQPTGIVLYEPVREETTDGQPGKIIDFTLMLVNEKQRQLTGRSDAELIGHRVKSLFSSESSNELFDELVKVAETGQRKEWLLPYFSNVIRGWFQSSLIRHGDQVLFTFLDVTDLKHQQQALELTNHELRRSNENLQKFAYVASHDLQEPLRKIQSFGDVLTSIYGHVLDLTGLDMINRMQGSAQRMSELIRHLLTYSRLSTQLVETGPVPLTDLLTQTLDDLAIPIQESNAIIELGELPVVHGDKGQLRQLFQNLLSNAIKYRLPDISPKVQITGQQVKRRDLPATLRLTRIAREKNGNAPQYYRIDITDNGIGFDEKYLDRIFEVFQRLHGRGVYEGTGIGLAICQKVVENHQGALTATSRPGEGATFTVYLPVLQNHSSR</sequence>
<dbReference type="STRING" id="504472.Slin_0101"/>
<dbReference type="InterPro" id="IPR035965">
    <property type="entry name" value="PAS-like_dom_sf"/>
</dbReference>
<name>D2QBJ1_SPILD</name>
<dbReference type="InterPro" id="IPR004358">
    <property type="entry name" value="Sig_transdc_His_kin-like_C"/>
</dbReference>
<dbReference type="EMBL" id="CP001769">
    <property type="protein sequence ID" value="ADB36173.1"/>
    <property type="molecule type" value="Genomic_DNA"/>
</dbReference>
<dbReference type="eggNOG" id="COG4251">
    <property type="taxonomic scope" value="Bacteria"/>
</dbReference>
<proteinExistence type="predicted"/>
<organism evidence="8 9">
    <name type="scientific">Spirosoma linguale (strain ATCC 33905 / DSM 74 / LMG 10896 / Claus 1)</name>
    <dbReference type="NCBI Taxonomy" id="504472"/>
    <lineage>
        <taxon>Bacteria</taxon>
        <taxon>Pseudomonadati</taxon>
        <taxon>Bacteroidota</taxon>
        <taxon>Cytophagia</taxon>
        <taxon>Cytophagales</taxon>
        <taxon>Cytophagaceae</taxon>
        <taxon>Spirosoma</taxon>
    </lineage>
</organism>
<dbReference type="PROSITE" id="PS50109">
    <property type="entry name" value="HIS_KIN"/>
    <property type="match status" value="1"/>
</dbReference>
<keyword evidence="5 8" id="KW-0418">Kinase</keyword>
<dbReference type="SMART" id="SM00091">
    <property type="entry name" value="PAS"/>
    <property type="match status" value="5"/>
</dbReference>